<protein>
    <submittedName>
        <fullName evidence="1">Uncharacterized protein</fullName>
    </submittedName>
</protein>
<comment type="caution">
    <text evidence="1">The sequence shown here is derived from an EMBL/GenBank/DDBJ whole genome shotgun (WGS) entry which is preliminary data.</text>
</comment>
<dbReference type="AlphaFoldDB" id="A0AAV4VTJ6"/>
<dbReference type="EMBL" id="BPLQ01013532">
    <property type="protein sequence ID" value="GIY72949.1"/>
    <property type="molecule type" value="Genomic_DNA"/>
</dbReference>
<accession>A0AAV4VTJ6</accession>
<evidence type="ECO:0000313" key="1">
    <source>
        <dbReference type="EMBL" id="GIY72949.1"/>
    </source>
</evidence>
<sequence>MSALIHRKKHSELYCHHLGGSRSSGGTTTNLCLSKLREKFPSNPLFPPGAFLLRTDRKAFRSILKLGPKKEEKILSSSRSIMLLSDFRALQSESESISCDWQLHNTNSNRRKRSRFLQCRKKIGSEMTAPIVLGAIGYFRSRGLADPLRAQSTLRTKISGD</sequence>
<evidence type="ECO:0000313" key="2">
    <source>
        <dbReference type="Proteomes" id="UP001054837"/>
    </source>
</evidence>
<name>A0AAV4VTJ6_9ARAC</name>
<reference evidence="1 2" key="1">
    <citation type="submission" date="2021-06" db="EMBL/GenBank/DDBJ databases">
        <title>Caerostris darwini draft genome.</title>
        <authorList>
            <person name="Kono N."/>
            <person name="Arakawa K."/>
        </authorList>
    </citation>
    <scope>NUCLEOTIDE SEQUENCE [LARGE SCALE GENOMIC DNA]</scope>
</reference>
<dbReference type="Proteomes" id="UP001054837">
    <property type="component" value="Unassembled WGS sequence"/>
</dbReference>
<organism evidence="1 2">
    <name type="scientific">Caerostris darwini</name>
    <dbReference type="NCBI Taxonomy" id="1538125"/>
    <lineage>
        <taxon>Eukaryota</taxon>
        <taxon>Metazoa</taxon>
        <taxon>Ecdysozoa</taxon>
        <taxon>Arthropoda</taxon>
        <taxon>Chelicerata</taxon>
        <taxon>Arachnida</taxon>
        <taxon>Araneae</taxon>
        <taxon>Araneomorphae</taxon>
        <taxon>Entelegynae</taxon>
        <taxon>Araneoidea</taxon>
        <taxon>Araneidae</taxon>
        <taxon>Caerostris</taxon>
    </lineage>
</organism>
<gene>
    <name evidence="1" type="ORF">CDAR_277581</name>
</gene>
<proteinExistence type="predicted"/>
<keyword evidence="2" id="KW-1185">Reference proteome</keyword>